<sequence>MAAFKFAALLLVTCPATAHAASLRSNTRAAANPVRRVVSMLQSMQKKVEAEGDKEEEMYKRFSCYCKTGATDLSASISAAGTKSTQLGSDVKAAEEQLAQVKQGLGDAQTERAEAKTAVAKATSIRRKEAAGFAATKAELESYISAIKQAVAALTKGMAGGFLQTTSASLLRKIVLTKGDAIQDEDREALLSFLSGKDSSSYVPQSGEVTGILKEMGDSFSKSLSDASDTEANAIKEFEALVAAKAKEIDALTLSIEAKTSKSGSLGVTIVQMRNDMSDSEIALLEDQKLLQELESGCSTKDKEYEERVKTRHDELAALTETIKILNDDDALDLFNPEGHPCVAATTTSQRARAAALVQHALVKSEADHARLGFLVLALRGKKVGFETVIKMIDDMVVLLKREQADDAEKKEYCGSQFDSTDDKKKSLTRQVSNLATTIASTEESISSAAEDISALEAGIAALDKSVAEATALRKGEHEEYKALMAADGAAKELLLFAKNRLNQFYNPRALPRLRQLAADPKLYNPPAKVELSAQGAIERDMGSAAALLQVSERAGRTSAAAPPPETWSAYAKKSEESAGVIAMMDLLISDLDKEMTEAETEEKDSQADYDKTIAGAKDKRMTDSKALTSKAAEKADLESDLQAAKGDSASTAKALMATDKYLSQLHAECDWLIQ</sequence>
<keyword evidence="1" id="KW-0732">Signal</keyword>
<gene>
    <name evidence="2" type="ORF">PCOR1329_LOCUS64218</name>
</gene>
<keyword evidence="3" id="KW-1185">Reference proteome</keyword>
<feature type="chain" id="PRO_5045318533" evidence="1">
    <location>
        <begin position="21"/>
        <end position="675"/>
    </location>
</feature>
<dbReference type="EMBL" id="CAUYUJ010018176">
    <property type="protein sequence ID" value="CAK0881314.1"/>
    <property type="molecule type" value="Genomic_DNA"/>
</dbReference>
<dbReference type="PANTHER" id="PTHR43941:SF1">
    <property type="entry name" value="STRUCTURAL MAINTENANCE OF CHROMOSOMES PROTEIN 2"/>
    <property type="match status" value="1"/>
</dbReference>
<evidence type="ECO:0000313" key="2">
    <source>
        <dbReference type="EMBL" id="CAK0881314.1"/>
    </source>
</evidence>
<proteinExistence type="predicted"/>
<evidence type="ECO:0000313" key="3">
    <source>
        <dbReference type="Proteomes" id="UP001189429"/>
    </source>
</evidence>
<organism evidence="2 3">
    <name type="scientific">Prorocentrum cordatum</name>
    <dbReference type="NCBI Taxonomy" id="2364126"/>
    <lineage>
        <taxon>Eukaryota</taxon>
        <taxon>Sar</taxon>
        <taxon>Alveolata</taxon>
        <taxon>Dinophyceae</taxon>
        <taxon>Prorocentrales</taxon>
        <taxon>Prorocentraceae</taxon>
        <taxon>Prorocentrum</taxon>
    </lineage>
</organism>
<feature type="signal peptide" evidence="1">
    <location>
        <begin position="1"/>
        <end position="20"/>
    </location>
</feature>
<dbReference type="PANTHER" id="PTHR43941">
    <property type="entry name" value="STRUCTURAL MAINTENANCE OF CHROMOSOMES PROTEIN 2"/>
    <property type="match status" value="1"/>
</dbReference>
<protein>
    <submittedName>
        <fullName evidence="2">Uncharacterized protein</fullName>
    </submittedName>
</protein>
<evidence type="ECO:0000256" key="1">
    <source>
        <dbReference type="SAM" id="SignalP"/>
    </source>
</evidence>
<reference evidence="2" key="1">
    <citation type="submission" date="2023-10" db="EMBL/GenBank/DDBJ databases">
        <authorList>
            <person name="Chen Y."/>
            <person name="Shah S."/>
            <person name="Dougan E. K."/>
            <person name="Thang M."/>
            <person name="Chan C."/>
        </authorList>
    </citation>
    <scope>NUCLEOTIDE SEQUENCE [LARGE SCALE GENOMIC DNA]</scope>
</reference>
<comment type="caution">
    <text evidence="2">The sequence shown here is derived from an EMBL/GenBank/DDBJ whole genome shotgun (WGS) entry which is preliminary data.</text>
</comment>
<name>A0ABN9W8Z2_9DINO</name>
<accession>A0ABN9W8Z2</accession>
<dbReference type="Proteomes" id="UP001189429">
    <property type="component" value="Unassembled WGS sequence"/>
</dbReference>